<organism evidence="1 2">
    <name type="scientific">Bradyrhizobium xenonodulans</name>
    <dbReference type="NCBI Taxonomy" id="2736875"/>
    <lineage>
        <taxon>Bacteria</taxon>
        <taxon>Pseudomonadati</taxon>
        <taxon>Pseudomonadota</taxon>
        <taxon>Alphaproteobacteria</taxon>
        <taxon>Hyphomicrobiales</taxon>
        <taxon>Nitrobacteraceae</taxon>
        <taxon>Bradyrhizobium</taxon>
    </lineage>
</organism>
<sequence length="168" mass="19063">MTDTATIYNQSTGEARTLEHVHADHLARNSRGEWSFAKPLPPGWDREPPRYRASIDLRPSQYARHRQEPPFTSCSDTHMWQFAERPIAAGEEIETTAWPHASMVPLNETASRIREYFTSHQKSRLPQSPWRAGRLYLDDGLTGAVPQERLLGRRPEPAVPSPIRAAVG</sequence>
<evidence type="ECO:0000313" key="2">
    <source>
        <dbReference type="Proteomes" id="UP001179614"/>
    </source>
</evidence>
<accession>A0ABY7MZ89</accession>
<gene>
    <name evidence="1" type="ORF">I3J27_18380</name>
</gene>
<protein>
    <submittedName>
        <fullName evidence="1">Uncharacterized protein</fullName>
    </submittedName>
</protein>
<keyword evidence="2" id="KW-1185">Reference proteome</keyword>
<dbReference type="RefSeq" id="WP_270172087.1">
    <property type="nucleotide sequence ID" value="NZ_CP089391.1"/>
</dbReference>
<reference evidence="1" key="1">
    <citation type="submission" date="2021-12" db="EMBL/GenBank/DDBJ databases">
        <title>Bradyrhizobium xenonodulans sp. nov.</title>
        <authorList>
            <person name="Claassens R."/>
            <person name="Venter S.N."/>
            <person name="Beukes C.W."/>
            <person name="Stepkowski T."/>
            <person name="Steenkamp E.T."/>
        </authorList>
    </citation>
    <scope>NUCLEOTIDE SEQUENCE</scope>
    <source>
        <strain evidence="1">14AB</strain>
    </source>
</reference>
<dbReference type="Proteomes" id="UP001179614">
    <property type="component" value="Chromosome"/>
</dbReference>
<evidence type="ECO:0000313" key="1">
    <source>
        <dbReference type="EMBL" id="WBL82300.1"/>
    </source>
</evidence>
<proteinExistence type="predicted"/>
<dbReference type="EMBL" id="CP089391">
    <property type="protein sequence ID" value="WBL82300.1"/>
    <property type="molecule type" value="Genomic_DNA"/>
</dbReference>
<name>A0ABY7MZ89_9BRAD</name>